<feature type="binding site" evidence="6">
    <location>
        <begin position="18"/>
        <end position="20"/>
    </location>
    <ligand>
        <name>ATP</name>
        <dbReference type="ChEBI" id="CHEBI:30616"/>
    </ligand>
</feature>
<dbReference type="SUPFAM" id="SSF53067">
    <property type="entry name" value="Actin-like ATPase domain"/>
    <property type="match status" value="2"/>
</dbReference>
<keyword evidence="4 6" id="KW-0133">Cell shape</keyword>
<feature type="binding site" evidence="6">
    <location>
        <begin position="167"/>
        <end position="169"/>
    </location>
    <ligand>
        <name>ATP</name>
        <dbReference type="ChEBI" id="CHEBI:30616"/>
    </ligand>
</feature>
<evidence type="ECO:0000256" key="2">
    <source>
        <dbReference type="ARBA" id="ARBA00022741"/>
    </source>
</evidence>
<gene>
    <name evidence="6" type="primary">mreB</name>
    <name evidence="7" type="ORF">LZ519_05060</name>
</gene>
<dbReference type="HAMAP" id="MF_02207">
    <property type="entry name" value="MreB"/>
    <property type="match status" value="1"/>
</dbReference>
<dbReference type="EMBL" id="JAMGBC010000001">
    <property type="protein sequence ID" value="MCL6678689.1"/>
    <property type="molecule type" value="Genomic_DNA"/>
</dbReference>
<comment type="subcellular location">
    <subcellularLocation>
        <location evidence="6">Cytoplasm</location>
    </subcellularLocation>
    <text evidence="6">Membrane-associated.</text>
</comment>
<dbReference type="CDD" id="cd10225">
    <property type="entry name" value="ASKHA_NBD_MreB-like"/>
    <property type="match status" value="1"/>
</dbReference>
<comment type="caution">
    <text evidence="7">The sequence shown here is derived from an EMBL/GenBank/DDBJ whole genome shotgun (WGS) entry which is preliminary data.</text>
</comment>
<evidence type="ECO:0000313" key="8">
    <source>
        <dbReference type="Proteomes" id="UP001165343"/>
    </source>
</evidence>
<evidence type="ECO:0000256" key="3">
    <source>
        <dbReference type="ARBA" id="ARBA00022840"/>
    </source>
</evidence>
<protein>
    <recommendedName>
        <fullName evidence="6">Cell shape-determining protein MreB</fullName>
    </recommendedName>
</protein>
<dbReference type="NCBIfam" id="TIGR00904">
    <property type="entry name" value="mreB"/>
    <property type="match status" value="1"/>
</dbReference>
<keyword evidence="2 6" id="KW-0547">Nucleotide-binding</keyword>
<comment type="subunit">
    <text evidence="6">Forms polymers.</text>
</comment>
<sequence>MRNLFNLSPRGVAIDLGTANTVVYASGRGVVISEPSVVAMEMGRDGIRRVRAIGDDAKLMMGKTPGNLETIRPLRSGVIADLEVAEEMIKHFIRKAHGGATRFSRGPEVVICVPSGATPVERRAIRQAVSNAGSDRVSLLEEPMAAAIGAGLPVTEPVGSMVVDIGGGTTEVGVISLQGLAYCCSSRVGGDRMDEAIISYVRRNFNLMIGEGTAERVKLEIGTATAPSGGGGLDTTLRGRDVARGVPKEITLNQGQVAEALAEPVQRIVAVVRSALENTQPEIAADVLDEGITLTGGGSLLRNIGIVLADETGLPVHIADDPLTCVARGAGRTLEDSVYRGGLMAA</sequence>
<evidence type="ECO:0000313" key="7">
    <source>
        <dbReference type="EMBL" id="MCL6678689.1"/>
    </source>
</evidence>
<reference evidence="7" key="1">
    <citation type="submission" date="2022-05" db="EMBL/GenBank/DDBJ databases">
        <authorList>
            <person name="Jo J.-H."/>
            <person name="Im W.-T."/>
        </authorList>
    </citation>
    <scope>NUCLEOTIDE SEQUENCE</scope>
    <source>
        <strain evidence="7">RG327</strain>
    </source>
</reference>
<dbReference type="Pfam" id="PF06723">
    <property type="entry name" value="MreB_Mbl"/>
    <property type="match status" value="1"/>
</dbReference>
<evidence type="ECO:0000256" key="6">
    <source>
        <dbReference type="HAMAP-Rule" id="MF_02207"/>
    </source>
</evidence>
<comment type="similarity">
    <text evidence="5 6">Belongs to the FtsA/MreB family.</text>
</comment>
<evidence type="ECO:0000256" key="1">
    <source>
        <dbReference type="ARBA" id="ARBA00022490"/>
    </source>
</evidence>
<dbReference type="Proteomes" id="UP001165343">
    <property type="component" value="Unassembled WGS sequence"/>
</dbReference>
<feature type="binding site" evidence="6">
    <location>
        <begin position="215"/>
        <end position="218"/>
    </location>
    <ligand>
        <name>ATP</name>
        <dbReference type="ChEBI" id="CHEBI:30616"/>
    </ligand>
</feature>
<dbReference type="RefSeq" id="WP_249867630.1">
    <property type="nucleotide sequence ID" value="NZ_JAMGBC010000001.1"/>
</dbReference>
<proteinExistence type="inferred from homology"/>
<dbReference type="Gene3D" id="3.30.420.40">
    <property type="match status" value="3"/>
</dbReference>
<name>A0ABT0REI7_9SPHN</name>
<evidence type="ECO:0000256" key="5">
    <source>
        <dbReference type="ARBA" id="ARBA00023458"/>
    </source>
</evidence>
<keyword evidence="8" id="KW-1185">Reference proteome</keyword>
<keyword evidence="3 6" id="KW-0067">ATP-binding</keyword>
<dbReference type="PANTHER" id="PTHR42749:SF1">
    <property type="entry name" value="CELL SHAPE-DETERMINING PROTEIN MREB"/>
    <property type="match status" value="1"/>
</dbReference>
<dbReference type="PRINTS" id="PR01652">
    <property type="entry name" value="SHAPEPROTEIN"/>
</dbReference>
<accession>A0ABT0REI7</accession>
<dbReference type="InterPro" id="IPR043129">
    <property type="entry name" value="ATPase_NBD"/>
</dbReference>
<dbReference type="InterPro" id="IPR004753">
    <property type="entry name" value="MreB"/>
</dbReference>
<feature type="binding site" evidence="6">
    <location>
        <begin position="297"/>
        <end position="300"/>
    </location>
    <ligand>
        <name>ATP</name>
        <dbReference type="ChEBI" id="CHEBI:30616"/>
    </ligand>
</feature>
<dbReference type="InterPro" id="IPR056546">
    <property type="entry name" value="MreB_MamK-like"/>
</dbReference>
<dbReference type="NCBIfam" id="NF010539">
    <property type="entry name" value="PRK13927.1"/>
    <property type="match status" value="1"/>
</dbReference>
<organism evidence="7 8">
    <name type="scientific">Sphingomonas anseongensis</name>
    <dbReference type="NCBI Taxonomy" id="2908207"/>
    <lineage>
        <taxon>Bacteria</taxon>
        <taxon>Pseudomonadati</taxon>
        <taxon>Pseudomonadota</taxon>
        <taxon>Alphaproteobacteria</taxon>
        <taxon>Sphingomonadales</taxon>
        <taxon>Sphingomonadaceae</taxon>
        <taxon>Sphingomonas</taxon>
    </lineage>
</organism>
<keyword evidence="1 6" id="KW-0963">Cytoplasm</keyword>
<dbReference type="PANTHER" id="PTHR42749">
    <property type="entry name" value="CELL SHAPE-DETERMINING PROTEIN MREB"/>
    <property type="match status" value="1"/>
</dbReference>
<evidence type="ECO:0000256" key="4">
    <source>
        <dbReference type="ARBA" id="ARBA00022960"/>
    </source>
</evidence>
<comment type="function">
    <text evidence="6">Forms membrane-associated dynamic filaments that are essential for cell shape determination. Acts by regulating cell wall synthesis and cell elongation, and thus cell shape. A feedback loop between cell geometry and MreB localization may maintain elongated cell shape by targeting cell wall growth to regions of negative cell wall curvature.</text>
</comment>